<dbReference type="EMBL" id="MU167208">
    <property type="protein sequence ID" value="KAG0152410.1"/>
    <property type="molecule type" value="Genomic_DNA"/>
</dbReference>
<proteinExistence type="predicted"/>
<reference evidence="1" key="1">
    <citation type="submission" date="2013-11" db="EMBL/GenBank/DDBJ databases">
        <title>Genome sequence of the fusiform rust pathogen reveals effectors for host alternation and coevolution with pine.</title>
        <authorList>
            <consortium name="DOE Joint Genome Institute"/>
            <person name="Smith K."/>
            <person name="Pendleton A."/>
            <person name="Kubisiak T."/>
            <person name="Anderson C."/>
            <person name="Salamov A."/>
            <person name="Aerts A."/>
            <person name="Riley R."/>
            <person name="Clum A."/>
            <person name="Lindquist E."/>
            <person name="Ence D."/>
            <person name="Campbell M."/>
            <person name="Kronenberg Z."/>
            <person name="Feau N."/>
            <person name="Dhillon B."/>
            <person name="Hamelin R."/>
            <person name="Burleigh J."/>
            <person name="Smith J."/>
            <person name="Yandell M."/>
            <person name="Nelson C."/>
            <person name="Grigoriev I."/>
            <person name="Davis J."/>
        </authorList>
    </citation>
    <scope>NUCLEOTIDE SEQUENCE</scope>
    <source>
        <strain evidence="1">G11</strain>
    </source>
</reference>
<accession>A0A9P6TI53</accession>
<comment type="caution">
    <text evidence="1">The sequence shown here is derived from an EMBL/GenBank/DDBJ whole genome shotgun (WGS) entry which is preliminary data.</text>
</comment>
<protein>
    <submittedName>
        <fullName evidence="1">Uncharacterized protein</fullName>
    </submittedName>
</protein>
<dbReference type="Proteomes" id="UP000886653">
    <property type="component" value="Unassembled WGS sequence"/>
</dbReference>
<name>A0A9P6TI53_9BASI</name>
<evidence type="ECO:0000313" key="1">
    <source>
        <dbReference type="EMBL" id="KAG0152410.1"/>
    </source>
</evidence>
<sequence>MASLDLIPGLPNSDPSQSTSLELVQTANHLLSHFNQLEDLLKIIHRTRQALPALVRAADGIPHSRSRDLWQTQSQENQRNVQNLKEAVMNAQDAFLYVRSSSRFDSSDLKMKDEVPEQTAAALAYLKTLTIQFSVKTGPEVQRRDLSETERRIRTWCPLRAPEPGFETAIRLVNKSCGMEAMTWRKLITRPERTNWVEINLKGVLRTVVAVREHPDPNGELQPISFIERGVCFGAHERRKRVYEQSCYGIFQAISRCLTSVIEEHSRPGSDNVYLVCTFLASYLNLFQSPDPTAAISSTPSQTGLTLSTPTSCPTLWRVWRRGADDQKGAQTARWDPMEEPLG</sequence>
<organism evidence="1 2">
    <name type="scientific">Cronartium quercuum f. sp. fusiforme G11</name>
    <dbReference type="NCBI Taxonomy" id="708437"/>
    <lineage>
        <taxon>Eukaryota</taxon>
        <taxon>Fungi</taxon>
        <taxon>Dikarya</taxon>
        <taxon>Basidiomycota</taxon>
        <taxon>Pucciniomycotina</taxon>
        <taxon>Pucciniomycetes</taxon>
        <taxon>Pucciniales</taxon>
        <taxon>Coleosporiaceae</taxon>
        <taxon>Cronartium</taxon>
    </lineage>
</organism>
<gene>
    <name evidence="1" type="ORF">CROQUDRAFT_649803</name>
</gene>
<dbReference type="AlphaFoldDB" id="A0A9P6TI53"/>
<keyword evidence="2" id="KW-1185">Reference proteome</keyword>
<evidence type="ECO:0000313" key="2">
    <source>
        <dbReference type="Proteomes" id="UP000886653"/>
    </source>
</evidence>
<dbReference type="OrthoDB" id="2502246at2759"/>